<feature type="region of interest" description="Disordered" evidence="6">
    <location>
        <begin position="382"/>
        <end position="402"/>
    </location>
</feature>
<protein>
    <recommendedName>
        <fullName evidence="8">G-protein coupled receptors family 1 profile domain-containing protein</fullName>
    </recommendedName>
</protein>
<dbReference type="InterPro" id="IPR000276">
    <property type="entry name" value="GPCR_Rhodpsn"/>
</dbReference>
<accession>A0AA88IKS1</accession>
<dbReference type="PROSITE" id="PS50262">
    <property type="entry name" value="G_PROTEIN_RECEP_F1_2"/>
    <property type="match status" value="1"/>
</dbReference>
<dbReference type="Gene3D" id="1.20.1070.10">
    <property type="entry name" value="Rhodopsin 7-helix transmembrane proteins"/>
    <property type="match status" value="1"/>
</dbReference>
<keyword evidence="3 7" id="KW-0812">Transmembrane</keyword>
<keyword evidence="10" id="KW-1185">Reference proteome</keyword>
<evidence type="ECO:0000256" key="5">
    <source>
        <dbReference type="ARBA" id="ARBA00023136"/>
    </source>
</evidence>
<evidence type="ECO:0000256" key="7">
    <source>
        <dbReference type="SAM" id="Phobius"/>
    </source>
</evidence>
<dbReference type="PANTHER" id="PTHR46641:SF22">
    <property type="entry name" value="PROCTOLIN RECEPTOR, ISOFORM A"/>
    <property type="match status" value="1"/>
</dbReference>
<dbReference type="Pfam" id="PF00001">
    <property type="entry name" value="7tm_1"/>
    <property type="match status" value="1"/>
</dbReference>
<evidence type="ECO:0000256" key="6">
    <source>
        <dbReference type="SAM" id="MobiDB-lite"/>
    </source>
</evidence>
<keyword evidence="4 7" id="KW-1133">Transmembrane helix</keyword>
<keyword evidence="5 7" id="KW-0472">Membrane</keyword>
<dbReference type="GO" id="GO:0004930">
    <property type="term" value="F:G protein-coupled receptor activity"/>
    <property type="evidence" value="ECO:0007669"/>
    <property type="project" value="InterPro"/>
</dbReference>
<evidence type="ECO:0000259" key="8">
    <source>
        <dbReference type="PROSITE" id="PS50262"/>
    </source>
</evidence>
<sequence>MDCEFALAFRDGSRFWIQRVLVPIVVAVGVLGNIVSMVILMSRGMRSSTNLYLTALATSDTLYLICIFILSLEHYPGTNDVSYRAYWHARPYCMWLTDASSNTSVWITVSFTIERYIAVCYPMRRQSLCTESRAKKVIFIVFFVAFLLSSSTSFEWIITETMDKVTNTTKIEMKFSPLGNDETYRQGYYWFTSLMFVFFPLLLLTIFNAYLINSVRKSGLLRRQMINEKSDEKSQNQETRITIILISVVIVFIVCQLPTALILIYTSSVNPSPNSYVSEMLRGLGNIFNFLMSINAACNFILYCALSDKYRKSFLKIFCRCLLKDREFSPQHTLVSSVAYNRRYSDDGHVEIAYKARKENIYRPPKNGALLITRVPESGVIGQGPLPSPKNFISRPTLNSSE</sequence>
<dbReference type="PANTHER" id="PTHR46641">
    <property type="entry name" value="FMRFAMIDE RECEPTOR-RELATED"/>
    <property type="match status" value="1"/>
</dbReference>
<feature type="transmembrane region" description="Helical" evidence="7">
    <location>
        <begin position="20"/>
        <end position="40"/>
    </location>
</feature>
<reference evidence="9" key="1">
    <citation type="submission" date="2023-07" db="EMBL/GenBank/DDBJ databases">
        <title>Chromosome-level genome assembly of Artemia franciscana.</title>
        <authorList>
            <person name="Jo E."/>
        </authorList>
    </citation>
    <scope>NUCLEOTIDE SEQUENCE</scope>
    <source>
        <tissue evidence="9">Whole body</tissue>
    </source>
</reference>
<evidence type="ECO:0000256" key="3">
    <source>
        <dbReference type="ARBA" id="ARBA00022692"/>
    </source>
</evidence>
<feature type="transmembrane region" description="Helical" evidence="7">
    <location>
        <begin position="52"/>
        <end position="72"/>
    </location>
</feature>
<feature type="transmembrane region" description="Helical" evidence="7">
    <location>
        <begin position="104"/>
        <end position="124"/>
    </location>
</feature>
<evidence type="ECO:0000313" key="9">
    <source>
        <dbReference type="EMBL" id="KAK2725581.1"/>
    </source>
</evidence>
<dbReference type="SUPFAM" id="SSF81321">
    <property type="entry name" value="Family A G protein-coupled receptor-like"/>
    <property type="match status" value="1"/>
</dbReference>
<proteinExistence type="inferred from homology"/>
<evidence type="ECO:0000256" key="2">
    <source>
        <dbReference type="ARBA" id="ARBA00010663"/>
    </source>
</evidence>
<dbReference type="Proteomes" id="UP001187531">
    <property type="component" value="Unassembled WGS sequence"/>
</dbReference>
<dbReference type="EMBL" id="JAVRJZ010000002">
    <property type="protein sequence ID" value="KAK2725581.1"/>
    <property type="molecule type" value="Genomic_DNA"/>
</dbReference>
<feature type="transmembrane region" description="Helical" evidence="7">
    <location>
        <begin position="136"/>
        <end position="158"/>
    </location>
</feature>
<gene>
    <name evidence="9" type="ORF">QYM36_000174</name>
</gene>
<dbReference type="PRINTS" id="PR00237">
    <property type="entry name" value="GPCRRHODOPSN"/>
</dbReference>
<dbReference type="GO" id="GO:0016020">
    <property type="term" value="C:membrane"/>
    <property type="evidence" value="ECO:0007669"/>
    <property type="project" value="UniProtKB-SubCell"/>
</dbReference>
<evidence type="ECO:0000256" key="4">
    <source>
        <dbReference type="ARBA" id="ARBA00022989"/>
    </source>
</evidence>
<comment type="caution">
    <text evidence="9">The sequence shown here is derived from an EMBL/GenBank/DDBJ whole genome shotgun (WGS) entry which is preliminary data.</text>
</comment>
<feature type="transmembrane region" description="Helical" evidence="7">
    <location>
        <begin position="243"/>
        <end position="267"/>
    </location>
</feature>
<comment type="similarity">
    <text evidence="2">Belongs to the G-protein coupled receptor 1 family.</text>
</comment>
<dbReference type="InterPro" id="IPR052954">
    <property type="entry name" value="GPCR-Ligand_Int"/>
</dbReference>
<name>A0AA88IKS1_ARTSF</name>
<evidence type="ECO:0000256" key="1">
    <source>
        <dbReference type="ARBA" id="ARBA00004370"/>
    </source>
</evidence>
<feature type="domain" description="G-protein coupled receptors family 1 profile" evidence="8">
    <location>
        <begin position="32"/>
        <end position="303"/>
    </location>
</feature>
<organism evidence="9 10">
    <name type="scientific">Artemia franciscana</name>
    <name type="common">Brine shrimp</name>
    <name type="synonym">Artemia sanfranciscana</name>
    <dbReference type="NCBI Taxonomy" id="6661"/>
    <lineage>
        <taxon>Eukaryota</taxon>
        <taxon>Metazoa</taxon>
        <taxon>Ecdysozoa</taxon>
        <taxon>Arthropoda</taxon>
        <taxon>Crustacea</taxon>
        <taxon>Branchiopoda</taxon>
        <taxon>Anostraca</taxon>
        <taxon>Artemiidae</taxon>
        <taxon>Artemia</taxon>
    </lineage>
</organism>
<comment type="subcellular location">
    <subcellularLocation>
        <location evidence="1">Membrane</location>
    </subcellularLocation>
</comment>
<dbReference type="InterPro" id="IPR017452">
    <property type="entry name" value="GPCR_Rhodpsn_7TM"/>
</dbReference>
<dbReference type="AlphaFoldDB" id="A0AA88IKS1"/>
<dbReference type="CDD" id="cd14978">
    <property type="entry name" value="7tmA_FMRFamide_R-like"/>
    <property type="match status" value="1"/>
</dbReference>
<evidence type="ECO:0000313" key="10">
    <source>
        <dbReference type="Proteomes" id="UP001187531"/>
    </source>
</evidence>
<feature type="transmembrane region" description="Helical" evidence="7">
    <location>
        <begin position="188"/>
        <end position="212"/>
    </location>
</feature>
<feature type="transmembrane region" description="Helical" evidence="7">
    <location>
        <begin position="287"/>
        <end position="306"/>
    </location>
</feature>